<dbReference type="SUPFAM" id="SSF55729">
    <property type="entry name" value="Acyl-CoA N-acyltransferases (Nat)"/>
    <property type="match status" value="1"/>
</dbReference>
<dbReference type="Proteomes" id="UP001194729">
    <property type="component" value="Unassembled WGS sequence"/>
</dbReference>
<dbReference type="Gene3D" id="3.40.630.30">
    <property type="match status" value="1"/>
</dbReference>
<gene>
    <name evidence="1" type="ORF">FNJ87_09605</name>
</gene>
<accession>A0ABS0A5H6</accession>
<name>A0ABS0A5H6_9FLAO</name>
<proteinExistence type="predicted"/>
<evidence type="ECO:0000313" key="2">
    <source>
        <dbReference type="Proteomes" id="UP001194729"/>
    </source>
</evidence>
<comment type="caution">
    <text evidence="1">The sequence shown here is derived from an EMBL/GenBank/DDBJ whole genome shotgun (WGS) entry which is preliminary data.</text>
</comment>
<sequence length="283" mass="32671">MDRNFMDYHQDRFEDASLMVYDNDLLVACVPGNEVGDHFYSHQGLTYGGIFMKVDLSIELLKAIVTDVIFYLKSQYLAIHIKWQPEIYNSHHVSTIEQFNILGFNTVHALHNLHVDLKSEIKISSKKTSGYRNGKFDHLTLKINNDFSAFWNAVLQPQLKARHQAHPVHNIEEIELLASRFPNQIKQSLVYQDDELIAGVTFFIKGNIVKSQYAAATIKGMKTSALDYLYIEMTKDFKDQNYQYIDYGHVNEIDGTINRGLQRFKEELGAINQPVFSSQWSKI</sequence>
<reference evidence="1 2" key="1">
    <citation type="submission" date="2020-11" db="EMBL/GenBank/DDBJ databases">
        <title>P. mediterranea TC4 genome.</title>
        <authorList>
            <person name="Molmeret M."/>
        </authorList>
    </citation>
    <scope>NUCLEOTIDE SEQUENCE [LARGE SCALE GENOMIC DNA]</scope>
    <source>
        <strain evidence="1 2">TC4</strain>
    </source>
</reference>
<dbReference type="InterPro" id="IPR016181">
    <property type="entry name" value="Acyl_CoA_acyltransferase"/>
</dbReference>
<organism evidence="1 2">
    <name type="scientific">Nonlabens mediterrranea</name>
    <dbReference type="NCBI Taxonomy" id="1419947"/>
    <lineage>
        <taxon>Bacteria</taxon>
        <taxon>Pseudomonadati</taxon>
        <taxon>Bacteroidota</taxon>
        <taxon>Flavobacteriia</taxon>
        <taxon>Flavobacteriales</taxon>
        <taxon>Flavobacteriaceae</taxon>
        <taxon>Nonlabens</taxon>
    </lineage>
</organism>
<keyword evidence="2" id="KW-1185">Reference proteome</keyword>
<dbReference type="EMBL" id="JADKYU010000493">
    <property type="protein sequence ID" value="MBF4984569.1"/>
    <property type="molecule type" value="Genomic_DNA"/>
</dbReference>
<protein>
    <submittedName>
        <fullName evidence="1">GNAT family N-acetyltransferase</fullName>
    </submittedName>
</protein>
<evidence type="ECO:0000313" key="1">
    <source>
        <dbReference type="EMBL" id="MBF4984569.1"/>
    </source>
</evidence>